<name>A0A9P6NV63_9BASI</name>
<feature type="chain" id="PRO_5040510179" description="Carbohydrate-binding domain-containing protein" evidence="1">
    <location>
        <begin position="23"/>
        <end position="231"/>
    </location>
</feature>
<dbReference type="CDD" id="cd09620">
    <property type="entry name" value="CBM9_like_3"/>
    <property type="match status" value="1"/>
</dbReference>
<dbReference type="EMBL" id="MU167216">
    <property type="protein sequence ID" value="KAG0150888.1"/>
    <property type="molecule type" value="Genomic_DNA"/>
</dbReference>
<evidence type="ECO:0000256" key="1">
    <source>
        <dbReference type="SAM" id="SignalP"/>
    </source>
</evidence>
<evidence type="ECO:0000313" key="3">
    <source>
        <dbReference type="Proteomes" id="UP000886653"/>
    </source>
</evidence>
<accession>A0A9P6NV63</accession>
<comment type="caution">
    <text evidence="2">The sequence shown here is derived from an EMBL/GenBank/DDBJ whole genome shotgun (WGS) entry which is preliminary data.</text>
</comment>
<dbReference type="SUPFAM" id="SSF49344">
    <property type="entry name" value="CBD9-like"/>
    <property type="match status" value="1"/>
</dbReference>
<keyword evidence="3" id="KW-1185">Reference proteome</keyword>
<sequence length="231" mass="26154">MQYRFILQTASIILLAVSLTASKAPRVPSLNVPACPKQAQIEYNKSVPKLTDFPSTTVDLCYGVSTLELVFTAYKETSFYYNPSHKTNDDLYKYEVMEAFISRGTNDPQTYLEIEISPANVTYQSFIYNPGKGIETNTAFDNILIPTPVADGFSARTSLNKQKQIWISQFSVPLGLFNVEKDSAKGTHWRMNFFRTVTNATYFPNQVLGAWSPSNKPNFHITPYFGHIRFV</sequence>
<protein>
    <recommendedName>
        <fullName evidence="4">Carbohydrate-binding domain-containing protein</fullName>
    </recommendedName>
</protein>
<reference evidence="2" key="1">
    <citation type="submission" date="2013-11" db="EMBL/GenBank/DDBJ databases">
        <title>Genome sequence of the fusiform rust pathogen reveals effectors for host alternation and coevolution with pine.</title>
        <authorList>
            <consortium name="DOE Joint Genome Institute"/>
            <person name="Smith K."/>
            <person name="Pendleton A."/>
            <person name="Kubisiak T."/>
            <person name="Anderson C."/>
            <person name="Salamov A."/>
            <person name="Aerts A."/>
            <person name="Riley R."/>
            <person name="Clum A."/>
            <person name="Lindquist E."/>
            <person name="Ence D."/>
            <person name="Campbell M."/>
            <person name="Kronenberg Z."/>
            <person name="Feau N."/>
            <person name="Dhillon B."/>
            <person name="Hamelin R."/>
            <person name="Burleigh J."/>
            <person name="Smith J."/>
            <person name="Yandell M."/>
            <person name="Nelson C."/>
            <person name="Grigoriev I."/>
            <person name="Davis J."/>
        </authorList>
    </citation>
    <scope>NUCLEOTIDE SEQUENCE</scope>
    <source>
        <strain evidence="2">G11</strain>
    </source>
</reference>
<dbReference type="OrthoDB" id="61321at2759"/>
<organism evidence="2 3">
    <name type="scientific">Cronartium quercuum f. sp. fusiforme G11</name>
    <dbReference type="NCBI Taxonomy" id="708437"/>
    <lineage>
        <taxon>Eukaryota</taxon>
        <taxon>Fungi</taxon>
        <taxon>Dikarya</taxon>
        <taxon>Basidiomycota</taxon>
        <taxon>Pucciniomycotina</taxon>
        <taxon>Pucciniomycetes</taxon>
        <taxon>Pucciniales</taxon>
        <taxon>Coleosporiaceae</taxon>
        <taxon>Cronartium</taxon>
    </lineage>
</organism>
<evidence type="ECO:0000313" key="2">
    <source>
        <dbReference type="EMBL" id="KAG0150888.1"/>
    </source>
</evidence>
<keyword evidence="1" id="KW-0732">Signal</keyword>
<proteinExistence type="predicted"/>
<gene>
    <name evidence="2" type="ORF">CROQUDRAFT_37509</name>
</gene>
<evidence type="ECO:0008006" key="4">
    <source>
        <dbReference type="Google" id="ProtNLM"/>
    </source>
</evidence>
<feature type="signal peptide" evidence="1">
    <location>
        <begin position="1"/>
        <end position="22"/>
    </location>
</feature>
<dbReference type="AlphaFoldDB" id="A0A9P6NV63"/>
<dbReference type="Proteomes" id="UP000886653">
    <property type="component" value="Unassembled WGS sequence"/>
</dbReference>
<dbReference type="Gene3D" id="2.60.40.1190">
    <property type="match status" value="1"/>
</dbReference>